<dbReference type="AlphaFoldDB" id="A0A0P1EY38"/>
<sequence>MLDLKIVEEEMCPIGLAGHLLIDKWIPIIIRDIALFDRRGFNEILKNNREGISSASLASRMQYMVQLGLLRVENADDHAQKKNYFLTEAGIAFVPILFHLASWTAEFRNPAPDIVELTSPFYSAQGDLQEKLVDRLRQIHVTKTIEPTPLWWLADNL</sequence>
<dbReference type="Pfam" id="PF01638">
    <property type="entry name" value="HxlR"/>
    <property type="match status" value="1"/>
</dbReference>
<dbReference type="Proteomes" id="UP000051298">
    <property type="component" value="Unassembled WGS sequence"/>
</dbReference>
<keyword evidence="1" id="KW-0805">Transcription regulation</keyword>
<proteinExistence type="predicted"/>
<dbReference type="InterPro" id="IPR002577">
    <property type="entry name" value="HTH_HxlR"/>
</dbReference>
<dbReference type="InterPro" id="IPR036388">
    <property type="entry name" value="WH-like_DNA-bd_sf"/>
</dbReference>
<dbReference type="PROSITE" id="PS51118">
    <property type="entry name" value="HTH_HXLR"/>
    <property type="match status" value="1"/>
</dbReference>
<name>A0A0P1EY38_9RHOB</name>
<dbReference type="SUPFAM" id="SSF46785">
    <property type="entry name" value="Winged helix' DNA-binding domain"/>
    <property type="match status" value="1"/>
</dbReference>
<organism evidence="5 6">
    <name type="scientific">Thalassobacter stenotrophicus</name>
    <dbReference type="NCBI Taxonomy" id="266809"/>
    <lineage>
        <taxon>Bacteria</taxon>
        <taxon>Pseudomonadati</taxon>
        <taxon>Pseudomonadota</taxon>
        <taxon>Alphaproteobacteria</taxon>
        <taxon>Rhodobacterales</taxon>
        <taxon>Roseobacteraceae</taxon>
        <taxon>Thalassobacter</taxon>
    </lineage>
</organism>
<dbReference type="GO" id="GO:0003677">
    <property type="term" value="F:DNA binding"/>
    <property type="evidence" value="ECO:0007669"/>
    <property type="project" value="UniProtKB-KW"/>
</dbReference>
<dbReference type="InterPro" id="IPR036390">
    <property type="entry name" value="WH_DNA-bd_sf"/>
</dbReference>
<protein>
    <submittedName>
        <fullName evidence="5">HxlR-like helix-turn-helix</fullName>
    </submittedName>
</protein>
<evidence type="ECO:0000256" key="2">
    <source>
        <dbReference type="ARBA" id="ARBA00023125"/>
    </source>
</evidence>
<dbReference type="EMBL" id="CYRX01000017">
    <property type="protein sequence ID" value="CUH59998.1"/>
    <property type="molecule type" value="Genomic_DNA"/>
</dbReference>
<dbReference type="PANTHER" id="PTHR33204">
    <property type="entry name" value="TRANSCRIPTIONAL REGULATOR, MARR FAMILY"/>
    <property type="match status" value="1"/>
</dbReference>
<dbReference type="Gene3D" id="1.10.10.10">
    <property type="entry name" value="Winged helix-like DNA-binding domain superfamily/Winged helix DNA-binding domain"/>
    <property type="match status" value="1"/>
</dbReference>
<evidence type="ECO:0000256" key="1">
    <source>
        <dbReference type="ARBA" id="ARBA00023015"/>
    </source>
</evidence>
<accession>A0A0P1EY38</accession>
<reference evidence="5 6" key="1">
    <citation type="submission" date="2015-09" db="EMBL/GenBank/DDBJ databases">
        <authorList>
            <consortium name="Swine Surveillance"/>
        </authorList>
    </citation>
    <scope>NUCLEOTIDE SEQUENCE [LARGE SCALE GENOMIC DNA]</scope>
    <source>
        <strain evidence="5 6">CECT 5294</strain>
    </source>
</reference>
<evidence type="ECO:0000259" key="4">
    <source>
        <dbReference type="PROSITE" id="PS51118"/>
    </source>
</evidence>
<keyword evidence="3" id="KW-0804">Transcription</keyword>
<dbReference type="PANTHER" id="PTHR33204:SF18">
    <property type="entry name" value="TRANSCRIPTIONAL REGULATORY PROTEIN"/>
    <property type="match status" value="1"/>
</dbReference>
<feature type="domain" description="HTH hxlR-type" evidence="4">
    <location>
        <begin position="12"/>
        <end position="112"/>
    </location>
</feature>
<gene>
    <name evidence="5" type="ORF">THS5294_01287</name>
</gene>
<dbReference type="RefSeq" id="WP_233486424.1">
    <property type="nucleotide sequence ID" value="NZ_CYRX01000017.1"/>
</dbReference>
<evidence type="ECO:0000313" key="6">
    <source>
        <dbReference type="Proteomes" id="UP000051298"/>
    </source>
</evidence>
<keyword evidence="2" id="KW-0238">DNA-binding</keyword>
<evidence type="ECO:0000256" key="3">
    <source>
        <dbReference type="ARBA" id="ARBA00023163"/>
    </source>
</evidence>
<evidence type="ECO:0000313" key="5">
    <source>
        <dbReference type="EMBL" id="CUH59998.1"/>
    </source>
</evidence>